<sequence length="162" mass="17960">MIPVGDWASEATYLVRGELVIGEYPWDQLAKVPENLAAETWPDFPRTWANPGFVVRYAHARARWARRWAGAADPEWESLPAEWRGVVRLLAELPSRGRSRKGKWKTFAEHLAARYHDAFEAANPLPRGDADFTGASAARVATGDAVAAVLAAISAERLPERI</sequence>
<dbReference type="RefSeq" id="WP_137246199.1">
    <property type="nucleotide sequence ID" value="NZ_SZQA01000004.1"/>
</dbReference>
<dbReference type="EMBL" id="SZQA01000004">
    <property type="protein sequence ID" value="TKK90160.1"/>
    <property type="molecule type" value="Genomic_DNA"/>
</dbReference>
<reference evidence="1 2" key="1">
    <citation type="submission" date="2019-04" db="EMBL/GenBank/DDBJ databases">
        <title>Herbidospora sp. NEAU-GS14.nov., a novel actinomycete isolated from soil.</title>
        <authorList>
            <person name="Han L."/>
        </authorList>
    </citation>
    <scope>NUCLEOTIDE SEQUENCE [LARGE SCALE GENOMIC DNA]</scope>
    <source>
        <strain evidence="1 2">NEAU-GS14</strain>
    </source>
</reference>
<evidence type="ECO:0000313" key="1">
    <source>
        <dbReference type="EMBL" id="TKK90160.1"/>
    </source>
</evidence>
<comment type="caution">
    <text evidence="1">The sequence shown here is derived from an EMBL/GenBank/DDBJ whole genome shotgun (WGS) entry which is preliminary data.</text>
</comment>
<organism evidence="1 2">
    <name type="scientific">Herbidospora galbida</name>
    <dbReference type="NCBI Taxonomy" id="2575442"/>
    <lineage>
        <taxon>Bacteria</taxon>
        <taxon>Bacillati</taxon>
        <taxon>Actinomycetota</taxon>
        <taxon>Actinomycetes</taxon>
        <taxon>Streptosporangiales</taxon>
        <taxon>Streptosporangiaceae</taxon>
        <taxon>Herbidospora</taxon>
    </lineage>
</organism>
<name>A0A4U3MMD5_9ACTN</name>
<accession>A0A4U3MMD5</accession>
<dbReference type="Proteomes" id="UP000308705">
    <property type="component" value="Unassembled WGS sequence"/>
</dbReference>
<dbReference type="OrthoDB" id="9803211at2"/>
<keyword evidence="2" id="KW-1185">Reference proteome</keyword>
<evidence type="ECO:0000313" key="2">
    <source>
        <dbReference type="Proteomes" id="UP000308705"/>
    </source>
</evidence>
<gene>
    <name evidence="1" type="ORF">FDA94_07015</name>
</gene>
<proteinExistence type="predicted"/>
<dbReference type="AlphaFoldDB" id="A0A4U3MMD5"/>
<protein>
    <submittedName>
        <fullName evidence="1">Uncharacterized protein</fullName>
    </submittedName>
</protein>